<dbReference type="SMART" id="SM01372">
    <property type="entry name" value="E2F_TDP"/>
    <property type="match status" value="1"/>
</dbReference>
<dbReference type="InterPro" id="IPR032198">
    <property type="entry name" value="E2F_CC-MB"/>
</dbReference>
<feature type="coiled-coil region" evidence="6">
    <location>
        <begin position="91"/>
        <end position="125"/>
    </location>
</feature>
<dbReference type="EMBL" id="HBHW01010561">
    <property type="protein sequence ID" value="CAE0040085.1"/>
    <property type="molecule type" value="Transcribed_RNA"/>
</dbReference>
<evidence type="ECO:0000256" key="1">
    <source>
        <dbReference type="ARBA" id="ARBA00010940"/>
    </source>
</evidence>
<dbReference type="InterPro" id="IPR036388">
    <property type="entry name" value="WH-like_DNA-bd_sf"/>
</dbReference>
<dbReference type="PANTHER" id="PTHR12081">
    <property type="entry name" value="TRANSCRIPTION FACTOR E2F"/>
    <property type="match status" value="1"/>
</dbReference>
<keyword evidence="5" id="KW-0539">Nucleus</keyword>
<sequence>MTSTRRGGRQGSAVTCTGSRFDSSLHLLTKKFEKLVQESNGELDLNQAAEQLNVKKRRIYDITNVLEGIGVIEKKTKNVIVWKRSKGGGVNSQDAGDLARAREELADLTAEDQKLDDQIRSLQDSLQSVGLYDGVNYSYISHDDIKRIPELQNETLIGVRAPAGTELKIPEAQGDGGARGQE</sequence>
<dbReference type="InterPro" id="IPR036390">
    <property type="entry name" value="WH_DNA-bd_sf"/>
</dbReference>
<evidence type="ECO:0000256" key="5">
    <source>
        <dbReference type="RuleBase" id="RU003796"/>
    </source>
</evidence>
<keyword evidence="2 5" id="KW-0805">Transcription regulation</keyword>
<protein>
    <recommendedName>
        <fullName evidence="7">E2F/DP family winged-helix DNA-binding domain-containing protein</fullName>
    </recommendedName>
</protein>
<evidence type="ECO:0000313" key="9">
    <source>
        <dbReference type="EMBL" id="CAE0040087.1"/>
    </source>
</evidence>
<dbReference type="Pfam" id="PF02319">
    <property type="entry name" value="WHD_E2F_TDP"/>
    <property type="match status" value="1"/>
</dbReference>
<dbReference type="SUPFAM" id="SSF144074">
    <property type="entry name" value="E2F-DP heterodimerization region"/>
    <property type="match status" value="1"/>
</dbReference>
<dbReference type="Gene3D" id="6.10.250.540">
    <property type="match status" value="1"/>
</dbReference>
<evidence type="ECO:0000256" key="2">
    <source>
        <dbReference type="ARBA" id="ARBA00023015"/>
    </source>
</evidence>
<reference evidence="9" key="1">
    <citation type="submission" date="2021-01" db="EMBL/GenBank/DDBJ databases">
        <authorList>
            <person name="Corre E."/>
            <person name="Pelletier E."/>
            <person name="Niang G."/>
            <person name="Scheremetjew M."/>
            <person name="Finn R."/>
            <person name="Kale V."/>
            <person name="Holt S."/>
            <person name="Cochrane G."/>
            <person name="Meng A."/>
            <person name="Brown T."/>
            <person name="Cohen L."/>
        </authorList>
    </citation>
    <scope>NUCLEOTIDE SEQUENCE</scope>
    <source>
        <strain evidence="9">CCMP 769</strain>
    </source>
</reference>
<feature type="domain" description="E2F/DP family winged-helix DNA-binding" evidence="7">
    <location>
        <begin position="20"/>
        <end position="84"/>
    </location>
</feature>
<keyword evidence="4 5" id="KW-0804">Transcription</keyword>
<evidence type="ECO:0000256" key="6">
    <source>
        <dbReference type="SAM" id="Coils"/>
    </source>
</evidence>
<dbReference type="InterPro" id="IPR015633">
    <property type="entry name" value="E2F"/>
</dbReference>
<evidence type="ECO:0000313" key="8">
    <source>
        <dbReference type="EMBL" id="CAE0040085.1"/>
    </source>
</evidence>
<evidence type="ECO:0000256" key="3">
    <source>
        <dbReference type="ARBA" id="ARBA00023125"/>
    </source>
</evidence>
<accession>A0A7S3E9W2</accession>
<dbReference type="AlphaFoldDB" id="A0A7S3E9W2"/>
<keyword evidence="6" id="KW-0175">Coiled coil</keyword>
<dbReference type="Pfam" id="PF16421">
    <property type="entry name" value="E2F_CC-MB"/>
    <property type="match status" value="1"/>
</dbReference>
<dbReference type="InterPro" id="IPR037241">
    <property type="entry name" value="E2F-DP_heterodim"/>
</dbReference>
<dbReference type="Gene3D" id="1.10.10.10">
    <property type="entry name" value="Winged helix-like DNA-binding domain superfamily/Winged helix DNA-binding domain"/>
    <property type="match status" value="1"/>
</dbReference>
<proteinExistence type="inferred from homology"/>
<evidence type="ECO:0000256" key="4">
    <source>
        <dbReference type="ARBA" id="ARBA00023163"/>
    </source>
</evidence>
<dbReference type="GO" id="GO:0046983">
    <property type="term" value="F:protein dimerization activity"/>
    <property type="evidence" value="ECO:0007669"/>
    <property type="project" value="InterPro"/>
</dbReference>
<dbReference type="GO" id="GO:0000981">
    <property type="term" value="F:DNA-binding transcription factor activity, RNA polymerase II-specific"/>
    <property type="evidence" value="ECO:0007669"/>
    <property type="project" value="TreeGrafter"/>
</dbReference>
<dbReference type="FunFam" id="1.10.10.10:FF:000008">
    <property type="entry name" value="E2F transcription factor 1"/>
    <property type="match status" value="1"/>
</dbReference>
<dbReference type="PANTHER" id="PTHR12081:SF18">
    <property type="entry name" value="TRANSCRIPTION FACTOR E2F2-RELATED"/>
    <property type="match status" value="1"/>
</dbReference>
<gene>
    <name evidence="8" type="ORF">RMAR00112_LOCUS8044</name>
    <name evidence="9" type="ORF">RMAR00112_LOCUS8046</name>
</gene>
<comment type="subcellular location">
    <subcellularLocation>
        <location evidence="5">Nucleus</location>
    </subcellularLocation>
</comment>
<evidence type="ECO:0000259" key="7">
    <source>
        <dbReference type="SMART" id="SM01372"/>
    </source>
</evidence>
<keyword evidence="3 5" id="KW-0238">DNA-binding</keyword>
<dbReference type="GO" id="GO:0000978">
    <property type="term" value="F:RNA polymerase II cis-regulatory region sequence-specific DNA binding"/>
    <property type="evidence" value="ECO:0007669"/>
    <property type="project" value="InterPro"/>
</dbReference>
<name>A0A7S3E9W2_9RHOD</name>
<dbReference type="InterPro" id="IPR003316">
    <property type="entry name" value="E2F_WHTH_DNA-bd_dom"/>
</dbReference>
<dbReference type="EMBL" id="HBHW01010565">
    <property type="protein sequence ID" value="CAE0040087.1"/>
    <property type="molecule type" value="Transcribed_RNA"/>
</dbReference>
<dbReference type="GO" id="GO:0090575">
    <property type="term" value="C:RNA polymerase II transcription regulator complex"/>
    <property type="evidence" value="ECO:0007669"/>
    <property type="project" value="TreeGrafter"/>
</dbReference>
<dbReference type="SUPFAM" id="SSF46785">
    <property type="entry name" value="Winged helix' DNA-binding domain"/>
    <property type="match status" value="1"/>
</dbReference>
<organism evidence="9">
    <name type="scientific">Rhodosorus marinus</name>
    <dbReference type="NCBI Taxonomy" id="101924"/>
    <lineage>
        <taxon>Eukaryota</taxon>
        <taxon>Rhodophyta</taxon>
        <taxon>Stylonematophyceae</taxon>
        <taxon>Stylonematales</taxon>
        <taxon>Stylonemataceae</taxon>
        <taxon>Rhodosorus</taxon>
    </lineage>
</organism>
<comment type="similarity">
    <text evidence="1 5">Belongs to the E2F/DP family.</text>
</comment>